<dbReference type="Pfam" id="PF08309">
    <property type="entry name" value="LVIVD"/>
    <property type="match status" value="2"/>
</dbReference>
<sequence>MTSRSHRLLLLTTALALTGCSTSSSLPTVDAGSHAPVDSGMAPEPDADAGAPDAGTDIATWDGGAEALPERTDHVDRGPYSDCAFNLAVGDAVAICNDASLFNRSTCTAGAFDDLDTTGYYFLDARPNTGYTSNLSGYSLRLPLDGGPGTLSSRALTRQEVGAGSFFTAATFPATRFTPARDLVFMGCTRPTPDRINGCYVQCSQGKVGIVGTFTATRPGLRTRGEAESSGLSLVSESSVPMGMPVDVYVTKGHAYVVAIGTAEKPGGLAVFDVRDAAHPVLTKTVQLTGDTSWNGVWAKDDALYIASGSSGVVVYDISNPADPRYVRAVPNEPLNVHTVHVKGDRLYAMAPSPGDAVLILDVSSPLAPVELNRVSPGTSVSGPHDAFVYEDRLYVSYTEAGYQAFDVADAEHVLPLGGYAFDGQYAHASAVGTFAGRTIAFEGGEFAGSHLRVLDVTDPANMKLIGEYGLRPELSIHNMILQGTKLYVAYYQEGVRVLDVSHPPKPREVAYFNTYRETDPGRAGGTFEGAIGIRVPGDGFLYVVDTARGLLILSEQP</sequence>
<comment type="caution">
    <text evidence="3">The sequence shown here is derived from an EMBL/GenBank/DDBJ whole genome shotgun (WGS) entry which is preliminary data.</text>
</comment>
<protein>
    <recommendedName>
        <fullName evidence="5">Lipoprotein</fullName>
    </recommendedName>
</protein>
<reference evidence="3 4" key="1">
    <citation type="submission" date="2021-02" db="EMBL/GenBank/DDBJ databases">
        <title>De Novo genome assembly of isolated myxobacteria.</title>
        <authorList>
            <person name="Stevens D.C."/>
        </authorList>
    </citation>
    <scope>NUCLEOTIDE SEQUENCE [LARGE SCALE GENOMIC DNA]</scope>
    <source>
        <strain evidence="3 4">ATCC 29039</strain>
    </source>
</reference>
<dbReference type="Proteomes" id="UP000664052">
    <property type="component" value="Unassembled WGS sequence"/>
</dbReference>
<evidence type="ECO:0000313" key="4">
    <source>
        <dbReference type="Proteomes" id="UP000664052"/>
    </source>
</evidence>
<evidence type="ECO:0008006" key="5">
    <source>
        <dbReference type="Google" id="ProtNLM"/>
    </source>
</evidence>
<gene>
    <name evidence="3" type="ORF">JYK02_22625</name>
</gene>
<keyword evidence="2" id="KW-0732">Signal</keyword>
<dbReference type="SUPFAM" id="SSF50969">
    <property type="entry name" value="YVTN repeat-like/Quinoprotein amine dehydrogenase"/>
    <property type="match status" value="1"/>
</dbReference>
<feature type="compositionally biased region" description="Low complexity" evidence="1">
    <location>
        <begin position="40"/>
        <end position="55"/>
    </location>
</feature>
<dbReference type="RefSeq" id="WP_207053949.1">
    <property type="nucleotide sequence ID" value="NZ_JAFIMU010000007.1"/>
</dbReference>
<proteinExistence type="predicted"/>
<feature type="signal peptide" evidence="2">
    <location>
        <begin position="1"/>
        <end position="25"/>
    </location>
</feature>
<organism evidence="3 4">
    <name type="scientific">Corallococcus macrosporus</name>
    <dbReference type="NCBI Taxonomy" id="35"/>
    <lineage>
        <taxon>Bacteria</taxon>
        <taxon>Pseudomonadati</taxon>
        <taxon>Myxococcota</taxon>
        <taxon>Myxococcia</taxon>
        <taxon>Myxococcales</taxon>
        <taxon>Cystobacterineae</taxon>
        <taxon>Myxococcaceae</taxon>
        <taxon>Corallococcus</taxon>
    </lineage>
</organism>
<accession>A0ABS3DG61</accession>
<feature type="chain" id="PRO_5045717031" description="Lipoprotein" evidence="2">
    <location>
        <begin position="26"/>
        <end position="558"/>
    </location>
</feature>
<name>A0ABS3DG61_9BACT</name>
<feature type="region of interest" description="Disordered" evidence="1">
    <location>
        <begin position="24"/>
        <end position="55"/>
    </location>
</feature>
<evidence type="ECO:0000256" key="1">
    <source>
        <dbReference type="SAM" id="MobiDB-lite"/>
    </source>
</evidence>
<evidence type="ECO:0000256" key="2">
    <source>
        <dbReference type="SAM" id="SignalP"/>
    </source>
</evidence>
<dbReference type="InterPro" id="IPR011044">
    <property type="entry name" value="Quino_amine_DH_bsu"/>
</dbReference>
<dbReference type="EMBL" id="JAFIMU010000007">
    <property type="protein sequence ID" value="MBN8230313.1"/>
    <property type="molecule type" value="Genomic_DNA"/>
</dbReference>
<dbReference type="InterPro" id="IPR013211">
    <property type="entry name" value="LVIVD"/>
</dbReference>
<keyword evidence="4" id="KW-1185">Reference proteome</keyword>
<dbReference type="PROSITE" id="PS51257">
    <property type="entry name" value="PROKAR_LIPOPROTEIN"/>
    <property type="match status" value="1"/>
</dbReference>
<evidence type="ECO:0000313" key="3">
    <source>
        <dbReference type="EMBL" id="MBN8230313.1"/>
    </source>
</evidence>